<dbReference type="InterPro" id="IPR051781">
    <property type="entry name" value="Metallo-dep_Hydrolase"/>
</dbReference>
<dbReference type="PANTHER" id="PTHR43135:SF3">
    <property type="entry name" value="ALPHA-D-RIBOSE 1-METHYLPHOSPHONATE 5-TRIPHOSPHATE DIPHOSPHATASE"/>
    <property type="match status" value="1"/>
</dbReference>
<organism evidence="2 3">
    <name type="scientific">Novosphingobium album</name>
    <name type="common">ex Hu et al. 2023</name>
    <dbReference type="NCBI Taxonomy" id="2930093"/>
    <lineage>
        <taxon>Bacteria</taxon>
        <taxon>Pseudomonadati</taxon>
        <taxon>Pseudomonadota</taxon>
        <taxon>Alphaproteobacteria</taxon>
        <taxon>Sphingomonadales</taxon>
        <taxon>Sphingomonadaceae</taxon>
        <taxon>Novosphingobium</taxon>
    </lineage>
</organism>
<gene>
    <name evidence="2" type="ORF">MTR64_04380</name>
</gene>
<name>A0ABT0AYA9_9SPHN</name>
<feature type="domain" description="Amidohydrolase-related" evidence="1">
    <location>
        <begin position="51"/>
        <end position="404"/>
    </location>
</feature>
<keyword evidence="3" id="KW-1185">Reference proteome</keyword>
<accession>A0ABT0AYA9</accession>
<dbReference type="Proteomes" id="UP001162880">
    <property type="component" value="Unassembled WGS sequence"/>
</dbReference>
<evidence type="ECO:0000313" key="2">
    <source>
        <dbReference type="EMBL" id="MCJ2177788.1"/>
    </source>
</evidence>
<dbReference type="InterPro" id="IPR006680">
    <property type="entry name" value="Amidohydro-rel"/>
</dbReference>
<dbReference type="InterPro" id="IPR011059">
    <property type="entry name" value="Metal-dep_hydrolase_composite"/>
</dbReference>
<dbReference type="SUPFAM" id="SSF51556">
    <property type="entry name" value="Metallo-dependent hydrolases"/>
    <property type="match status" value="1"/>
</dbReference>
<dbReference type="EMBL" id="JALHLE010000005">
    <property type="protein sequence ID" value="MCJ2177788.1"/>
    <property type="molecule type" value="Genomic_DNA"/>
</dbReference>
<protein>
    <submittedName>
        <fullName evidence="2">Amidohydrolase family protein</fullName>
    </submittedName>
</protein>
<dbReference type="RefSeq" id="WP_243991186.1">
    <property type="nucleotide sequence ID" value="NZ_JALHLE010000005.1"/>
</dbReference>
<proteinExistence type="predicted"/>
<dbReference type="PANTHER" id="PTHR43135">
    <property type="entry name" value="ALPHA-D-RIBOSE 1-METHYLPHOSPHONATE 5-TRIPHOSPHATE DIPHOSPHATASE"/>
    <property type="match status" value="1"/>
</dbReference>
<dbReference type="SUPFAM" id="SSF51338">
    <property type="entry name" value="Composite domain of metallo-dependent hydrolases"/>
    <property type="match status" value="1"/>
</dbReference>
<dbReference type="InterPro" id="IPR032466">
    <property type="entry name" value="Metal_Hydrolase"/>
</dbReference>
<sequence length="433" mass="46709">MTITFTNARVFDGTSMLPGTHTVALEGNRIVSIAAGNAAPGTEVIDLGGKTLMPGLITCHFHPDFYKFTLAEGLAGDPLGKEFPPGVMMAMAIRNGRVLLESGFTGYVGASCSNDVDAQLKIAIAEGIVEGPRLRACSPHIGTTGDLNDRKRWWRKQVTPGTDVFFDGPEDMRKIVREYTRRGAQTIKIFASQGHGFPNRVSRNMDRDEIEMIVRTAHGRGAKVRAHVADKAMIMECIELGVDIIDHGDEVDAEVIAAMVDKGTFWVPSVVYLQCLLQLGWGDARMQELYEHVLETLPAAQAAGVRILVGDDYSGVFRDMIEDDPLDHQVGNYGREFATYAAVPGLSAEQVLSWGTKNAGEALLDGETSLGVIAADALADLIVVDGDPVTDPAVLARPQEALKAVIRDGAFTIDRLPPEARRIAGTEQGIRAA</sequence>
<evidence type="ECO:0000313" key="3">
    <source>
        <dbReference type="Proteomes" id="UP001162880"/>
    </source>
</evidence>
<reference evidence="2" key="1">
    <citation type="submission" date="2022-03" db="EMBL/GenBank/DDBJ databases">
        <title>Identification of a novel bacterium isolated from mangrove sediments.</title>
        <authorList>
            <person name="Pan X."/>
        </authorList>
    </citation>
    <scope>NUCLEOTIDE SEQUENCE</scope>
    <source>
        <strain evidence="2">B2580</strain>
    </source>
</reference>
<dbReference type="Pfam" id="PF01979">
    <property type="entry name" value="Amidohydro_1"/>
    <property type="match status" value="1"/>
</dbReference>
<dbReference type="Gene3D" id="3.20.20.140">
    <property type="entry name" value="Metal-dependent hydrolases"/>
    <property type="match status" value="1"/>
</dbReference>
<dbReference type="Gene3D" id="2.30.40.10">
    <property type="entry name" value="Urease, subunit C, domain 1"/>
    <property type="match status" value="1"/>
</dbReference>
<comment type="caution">
    <text evidence="2">The sequence shown here is derived from an EMBL/GenBank/DDBJ whole genome shotgun (WGS) entry which is preliminary data.</text>
</comment>
<evidence type="ECO:0000259" key="1">
    <source>
        <dbReference type="Pfam" id="PF01979"/>
    </source>
</evidence>